<dbReference type="GO" id="GO:0000182">
    <property type="term" value="F:rDNA binding"/>
    <property type="evidence" value="ECO:0007669"/>
    <property type="project" value="TreeGrafter"/>
</dbReference>
<dbReference type="Pfam" id="PF00443">
    <property type="entry name" value="UCH"/>
    <property type="match status" value="1"/>
</dbReference>
<dbReference type="PANTHER" id="PTHR13213:SF2">
    <property type="entry name" value="MYB-BINDING PROTEIN 1A"/>
    <property type="match status" value="1"/>
</dbReference>
<keyword evidence="10" id="KW-0001">2Fe-2S</keyword>
<feature type="domain" description="UBA" evidence="27">
    <location>
        <begin position="1663"/>
        <end position="1704"/>
    </location>
</feature>
<dbReference type="InterPro" id="IPR018200">
    <property type="entry name" value="USP_CS"/>
</dbReference>
<dbReference type="FunFam" id="1.10.8.10:FF:000086">
    <property type="entry name" value="Ubiquitin carboxyl-terminal hydrolase"/>
    <property type="match status" value="1"/>
</dbReference>
<protein>
    <recommendedName>
        <fullName evidence="8">Ubiquitin carboxyl-terminal hydrolase 14</fullName>
        <ecNumber evidence="7">3.4.19.12</ecNumber>
    </recommendedName>
    <alternativeName>
        <fullName evidence="21">Deubiquitinating enzyme 14</fullName>
    </alternativeName>
    <alternativeName>
        <fullName evidence="22">Ubiquitin thioesterase 14</fullName>
    </alternativeName>
    <alternativeName>
        <fullName evidence="23">Ubiquitin-specific-processing protease 14</fullName>
    </alternativeName>
</protein>
<dbReference type="GO" id="GO:0005506">
    <property type="term" value="F:iron ion binding"/>
    <property type="evidence" value="ECO:0007669"/>
    <property type="project" value="InterPro"/>
</dbReference>
<feature type="domain" description="UBA" evidence="27">
    <location>
        <begin position="1729"/>
        <end position="1769"/>
    </location>
</feature>
<feature type="compositionally biased region" description="Basic and acidic residues" evidence="26">
    <location>
        <begin position="277"/>
        <end position="288"/>
    </location>
</feature>
<name>A0A9Q8Z7F9_CURCL</name>
<dbReference type="SUPFAM" id="SSF46934">
    <property type="entry name" value="UBA-like"/>
    <property type="match status" value="1"/>
</dbReference>
<feature type="compositionally biased region" description="Acidic residues" evidence="26">
    <location>
        <begin position="792"/>
        <end position="806"/>
    </location>
</feature>
<dbReference type="GO" id="GO:0008270">
    <property type="term" value="F:zinc ion binding"/>
    <property type="evidence" value="ECO:0007669"/>
    <property type="project" value="UniProtKB-KW"/>
</dbReference>
<gene>
    <name evidence="30" type="ORF">yc1106_02547</name>
</gene>
<dbReference type="CDD" id="cd14385">
    <property type="entry name" value="UBA1_spUBP14_like"/>
    <property type="match status" value="1"/>
</dbReference>
<dbReference type="OrthoDB" id="342531at2759"/>
<keyword evidence="31" id="KW-1185">Reference proteome</keyword>
<comment type="similarity">
    <text evidence="6">Belongs to the peptidase C19 family.</text>
</comment>
<accession>A0A9Q8Z7F9</accession>
<comment type="catalytic activity">
    <reaction evidence="1">
        <text>Thiol-dependent hydrolysis of ester, thioester, amide, peptide and isopeptide bonds formed by the C-terminal Gly of ubiquitin (a 76-residue protein attached to proteins as an intracellular targeting signal).</text>
        <dbReference type="EC" id="3.4.19.12"/>
    </reaction>
</comment>
<keyword evidence="15 30" id="KW-0378">Hydrolase</keyword>
<evidence type="ECO:0000256" key="22">
    <source>
        <dbReference type="ARBA" id="ARBA00029889"/>
    </source>
</evidence>
<dbReference type="InterPro" id="IPR038765">
    <property type="entry name" value="Papain-like_cys_pep_sf"/>
</dbReference>
<dbReference type="GO" id="GO:0016226">
    <property type="term" value="P:iron-sulfur cluster assembly"/>
    <property type="evidence" value="ECO:0007669"/>
    <property type="project" value="InterPro"/>
</dbReference>
<evidence type="ECO:0000256" key="17">
    <source>
        <dbReference type="ARBA" id="ARBA00022833"/>
    </source>
</evidence>
<dbReference type="PROSITE" id="PS50271">
    <property type="entry name" value="ZF_UBP"/>
    <property type="match status" value="1"/>
</dbReference>
<dbReference type="Gene3D" id="3.90.1010.10">
    <property type="match status" value="1"/>
</dbReference>
<dbReference type="GO" id="GO:0016579">
    <property type="term" value="P:protein deubiquitination"/>
    <property type="evidence" value="ECO:0007669"/>
    <property type="project" value="InterPro"/>
</dbReference>
<dbReference type="GO" id="GO:0004843">
    <property type="term" value="F:cysteine-type deubiquitinase activity"/>
    <property type="evidence" value="ECO:0007669"/>
    <property type="project" value="UniProtKB-EC"/>
</dbReference>
<keyword evidence="12" id="KW-0677">Repeat</keyword>
<dbReference type="GO" id="GO:0005739">
    <property type="term" value="C:mitochondrion"/>
    <property type="evidence" value="ECO:0007669"/>
    <property type="project" value="UniProtKB-ARBA"/>
</dbReference>
<dbReference type="Pfam" id="PF00627">
    <property type="entry name" value="UBA"/>
    <property type="match status" value="2"/>
</dbReference>
<reference evidence="30" key="1">
    <citation type="submission" date="2021-12" db="EMBL/GenBank/DDBJ databases">
        <title>Curvularia clavata genome.</title>
        <authorList>
            <person name="Cao Y."/>
        </authorList>
    </citation>
    <scope>NUCLEOTIDE SEQUENCE</scope>
    <source>
        <strain evidence="30">Yc1106</strain>
    </source>
</reference>
<evidence type="ECO:0000313" key="30">
    <source>
        <dbReference type="EMBL" id="USP75273.1"/>
    </source>
</evidence>
<evidence type="ECO:0000256" key="23">
    <source>
        <dbReference type="ARBA" id="ARBA00032096"/>
    </source>
</evidence>
<keyword evidence="13 25" id="KW-0863">Zinc-finger</keyword>
<dbReference type="InterPro" id="IPR041432">
    <property type="entry name" value="UBP13_Znf-UBP_var"/>
</dbReference>
<dbReference type="InterPro" id="IPR002871">
    <property type="entry name" value="NIF_FeS_clus_asmbl_NifU_N"/>
</dbReference>
<dbReference type="Pfam" id="PF01592">
    <property type="entry name" value="NifU_N"/>
    <property type="match status" value="1"/>
</dbReference>
<dbReference type="Pfam" id="PF17807">
    <property type="entry name" value="zf-UBP_var"/>
    <property type="match status" value="1"/>
</dbReference>
<comment type="similarity">
    <text evidence="5">Belongs to the MYBBP1A family.</text>
</comment>
<dbReference type="InterPro" id="IPR013083">
    <property type="entry name" value="Znf_RING/FYVE/PHD"/>
</dbReference>
<evidence type="ECO:0000256" key="21">
    <source>
        <dbReference type="ARBA" id="ARBA00029877"/>
    </source>
</evidence>
<dbReference type="InterPro" id="IPR001607">
    <property type="entry name" value="Znf_UBP"/>
</dbReference>
<dbReference type="InterPro" id="IPR015940">
    <property type="entry name" value="UBA"/>
</dbReference>
<dbReference type="PANTHER" id="PTHR13213">
    <property type="entry name" value="MYB-BINDING PROTEIN 1A FAMILY MEMBER"/>
    <property type="match status" value="1"/>
</dbReference>
<keyword evidence="19" id="KW-0411">Iron-sulfur</keyword>
<dbReference type="FunFam" id="3.30.40.10:FF:000396">
    <property type="entry name" value="Ubiquitin carboxyl-terminal hydrolase"/>
    <property type="match status" value="1"/>
</dbReference>
<dbReference type="CDD" id="cd14386">
    <property type="entry name" value="UBA2_UBP5"/>
    <property type="match status" value="1"/>
</dbReference>
<dbReference type="PROSITE" id="PS50235">
    <property type="entry name" value="USP_3"/>
    <property type="match status" value="1"/>
</dbReference>
<dbReference type="InterPro" id="IPR028889">
    <property type="entry name" value="USP"/>
</dbReference>
<dbReference type="EMBL" id="CP089275">
    <property type="protein sequence ID" value="USP75273.1"/>
    <property type="molecule type" value="Genomic_DNA"/>
</dbReference>
<keyword evidence="9" id="KW-0645">Protease</keyword>
<evidence type="ECO:0000256" key="25">
    <source>
        <dbReference type="PROSITE-ProRule" id="PRU00502"/>
    </source>
</evidence>
<evidence type="ECO:0000256" key="14">
    <source>
        <dbReference type="ARBA" id="ARBA00022786"/>
    </source>
</evidence>
<evidence type="ECO:0000256" key="10">
    <source>
        <dbReference type="ARBA" id="ARBA00022714"/>
    </source>
</evidence>
<dbReference type="SMART" id="SM00165">
    <property type="entry name" value="UBA"/>
    <property type="match status" value="2"/>
</dbReference>
<evidence type="ECO:0000256" key="16">
    <source>
        <dbReference type="ARBA" id="ARBA00022807"/>
    </source>
</evidence>
<feature type="domain" description="USP" evidence="28">
    <location>
        <begin position="1367"/>
        <end position="1869"/>
    </location>
</feature>
<evidence type="ECO:0000256" key="13">
    <source>
        <dbReference type="ARBA" id="ARBA00022771"/>
    </source>
</evidence>
<dbReference type="InterPro" id="IPR016024">
    <property type="entry name" value="ARM-type_fold"/>
</dbReference>
<keyword evidence="16" id="KW-0788">Thiol protease</keyword>
<organism evidence="30 31">
    <name type="scientific">Curvularia clavata</name>
    <dbReference type="NCBI Taxonomy" id="95742"/>
    <lineage>
        <taxon>Eukaryota</taxon>
        <taxon>Fungi</taxon>
        <taxon>Dikarya</taxon>
        <taxon>Ascomycota</taxon>
        <taxon>Pezizomycotina</taxon>
        <taxon>Dothideomycetes</taxon>
        <taxon>Pleosporomycetidae</taxon>
        <taxon>Pleosporales</taxon>
        <taxon>Pleosporineae</taxon>
        <taxon>Pleosporaceae</taxon>
        <taxon>Curvularia</taxon>
    </lineage>
</organism>
<dbReference type="Proteomes" id="UP001056012">
    <property type="component" value="Chromosome 2"/>
</dbReference>
<dbReference type="PROSITE" id="PS00973">
    <property type="entry name" value="USP_2"/>
    <property type="match status" value="1"/>
</dbReference>
<dbReference type="FunFam" id="3.30.40.10:FF:000587">
    <property type="entry name" value="Ubiquitin carboxyl-terminal hydrolase"/>
    <property type="match status" value="1"/>
</dbReference>
<evidence type="ECO:0000256" key="7">
    <source>
        <dbReference type="ARBA" id="ARBA00012759"/>
    </source>
</evidence>
<comment type="pathway">
    <text evidence="3">Cofactor biosynthesis; iron-sulfur cluster biosynthesis.</text>
</comment>
<feature type="region of interest" description="Disordered" evidence="26">
    <location>
        <begin position="277"/>
        <end position="297"/>
    </location>
</feature>
<evidence type="ECO:0000256" key="24">
    <source>
        <dbReference type="ARBA" id="ARBA00034078"/>
    </source>
</evidence>
<dbReference type="PROSITE" id="PS50030">
    <property type="entry name" value="UBA"/>
    <property type="match status" value="2"/>
</dbReference>
<evidence type="ECO:0000256" key="6">
    <source>
        <dbReference type="ARBA" id="ARBA00009085"/>
    </source>
</evidence>
<dbReference type="InterPro" id="IPR001394">
    <property type="entry name" value="Peptidase_C19_UCH"/>
</dbReference>
<dbReference type="GO" id="GO:0051537">
    <property type="term" value="F:2 iron, 2 sulfur cluster binding"/>
    <property type="evidence" value="ECO:0007669"/>
    <property type="project" value="UniProtKB-KW"/>
</dbReference>
<dbReference type="Gene3D" id="1.10.8.10">
    <property type="entry name" value="DNA helicase RuvA subunit, C-terminal domain"/>
    <property type="match status" value="2"/>
</dbReference>
<feature type="region of interest" description="Disordered" evidence="26">
    <location>
        <begin position="821"/>
        <end position="843"/>
    </location>
</feature>
<feature type="domain" description="UBP-type" evidence="29">
    <location>
        <begin position="1216"/>
        <end position="1325"/>
    </location>
</feature>
<dbReference type="CDD" id="cd02658">
    <property type="entry name" value="Peptidase_C19B"/>
    <property type="match status" value="1"/>
</dbReference>
<evidence type="ECO:0000256" key="8">
    <source>
        <dbReference type="ARBA" id="ARBA00014611"/>
    </source>
</evidence>
<dbReference type="CDD" id="cd06664">
    <property type="entry name" value="IscU_like"/>
    <property type="match status" value="1"/>
</dbReference>
<dbReference type="InterPro" id="IPR009060">
    <property type="entry name" value="UBA-like_sf"/>
</dbReference>
<keyword evidence="14" id="KW-0833">Ubl conjugation pathway</keyword>
<evidence type="ECO:0000256" key="11">
    <source>
        <dbReference type="ARBA" id="ARBA00022723"/>
    </source>
</evidence>
<feature type="region of interest" description="Disordered" evidence="26">
    <location>
        <begin position="746"/>
        <end position="806"/>
    </location>
</feature>
<dbReference type="Gene3D" id="3.30.40.10">
    <property type="entry name" value="Zinc/RING finger domain, C3HC4 (zinc finger)"/>
    <property type="match status" value="2"/>
</dbReference>
<feature type="region of interest" description="Disordered" evidence="26">
    <location>
        <begin position="1"/>
        <end position="29"/>
    </location>
</feature>
<evidence type="ECO:0000256" key="26">
    <source>
        <dbReference type="SAM" id="MobiDB-lite"/>
    </source>
</evidence>
<dbReference type="GO" id="GO:0006355">
    <property type="term" value="P:regulation of DNA-templated transcription"/>
    <property type="evidence" value="ECO:0007669"/>
    <property type="project" value="InterPro"/>
</dbReference>
<dbReference type="Pfam" id="PF02148">
    <property type="entry name" value="zf-UBP"/>
    <property type="match status" value="1"/>
</dbReference>
<evidence type="ECO:0000256" key="19">
    <source>
        <dbReference type="ARBA" id="ARBA00023014"/>
    </source>
</evidence>
<dbReference type="FunFam" id="3.90.70.10:FF:000144">
    <property type="entry name" value="Ubiquitinyl hydrolase 1"/>
    <property type="match status" value="1"/>
</dbReference>
<evidence type="ECO:0000256" key="1">
    <source>
        <dbReference type="ARBA" id="ARBA00000707"/>
    </source>
</evidence>
<dbReference type="FunFam" id="3.90.1010.10:FF:000005">
    <property type="entry name" value="Iron-sulfur cluster assembly protein"/>
    <property type="match status" value="1"/>
</dbReference>
<keyword evidence="17" id="KW-0862">Zinc</keyword>
<feature type="compositionally biased region" description="Acidic residues" evidence="26">
    <location>
        <begin position="831"/>
        <end position="843"/>
    </location>
</feature>
<evidence type="ECO:0000256" key="3">
    <source>
        <dbReference type="ARBA" id="ARBA00005151"/>
    </source>
</evidence>
<feature type="region of interest" description="Disordered" evidence="26">
    <location>
        <begin position="1913"/>
        <end position="1938"/>
    </location>
</feature>
<dbReference type="FunFam" id="1.10.8.10:FF:000103">
    <property type="entry name" value="Ubiquitin carboxyl-terminal hydrolase"/>
    <property type="match status" value="1"/>
</dbReference>
<feature type="compositionally biased region" description="Low complexity" evidence="26">
    <location>
        <begin position="778"/>
        <end position="791"/>
    </location>
</feature>
<dbReference type="EC" id="3.4.19.12" evidence="7"/>
<proteinExistence type="inferred from homology"/>
<evidence type="ECO:0000256" key="20">
    <source>
        <dbReference type="ARBA" id="ARBA00023242"/>
    </source>
</evidence>
<dbReference type="PROSITE" id="PS00972">
    <property type="entry name" value="USP_1"/>
    <property type="match status" value="1"/>
</dbReference>
<dbReference type="FunFam" id="3.90.70.10:FF:000235">
    <property type="entry name" value="Ubiquitin carboxyl-terminal hydrolase"/>
    <property type="match status" value="1"/>
</dbReference>
<dbReference type="SMART" id="SM00290">
    <property type="entry name" value="ZnF_UBP"/>
    <property type="match status" value="2"/>
</dbReference>
<evidence type="ECO:0000256" key="15">
    <source>
        <dbReference type="ARBA" id="ARBA00022801"/>
    </source>
</evidence>
<evidence type="ECO:0000256" key="9">
    <source>
        <dbReference type="ARBA" id="ARBA00022670"/>
    </source>
</evidence>
<keyword evidence="11" id="KW-0479">Metal-binding</keyword>
<evidence type="ECO:0000256" key="4">
    <source>
        <dbReference type="ARBA" id="ARBA00006420"/>
    </source>
</evidence>
<keyword evidence="18" id="KW-0408">Iron</keyword>
<evidence type="ECO:0000259" key="27">
    <source>
        <dbReference type="PROSITE" id="PS50030"/>
    </source>
</evidence>
<dbReference type="SUPFAM" id="SSF82649">
    <property type="entry name" value="SufE/NifU"/>
    <property type="match status" value="1"/>
</dbReference>
<evidence type="ECO:0000256" key="18">
    <source>
        <dbReference type="ARBA" id="ARBA00023004"/>
    </source>
</evidence>
<dbReference type="SUPFAM" id="SSF57850">
    <property type="entry name" value="RING/U-box"/>
    <property type="match status" value="2"/>
</dbReference>
<dbReference type="GO" id="GO:0006508">
    <property type="term" value="P:proteolysis"/>
    <property type="evidence" value="ECO:0007669"/>
    <property type="project" value="UniProtKB-KW"/>
</dbReference>
<evidence type="ECO:0000256" key="12">
    <source>
        <dbReference type="ARBA" id="ARBA00022737"/>
    </source>
</evidence>
<dbReference type="VEuPathDB" id="FungiDB:yc1106_02547"/>
<evidence type="ECO:0000259" key="29">
    <source>
        <dbReference type="PROSITE" id="PS50271"/>
    </source>
</evidence>
<dbReference type="Pfam" id="PF04931">
    <property type="entry name" value="DNA_pol_phi"/>
    <property type="match status" value="1"/>
</dbReference>
<feature type="compositionally biased region" description="Acidic residues" evidence="26">
    <location>
        <begin position="749"/>
        <end position="773"/>
    </location>
</feature>
<dbReference type="Gene3D" id="3.90.70.10">
    <property type="entry name" value="Cysteine proteinases"/>
    <property type="match status" value="1"/>
</dbReference>
<sequence length="2066" mass="229323">MGSKARKRERDADQGERVDEAPAKRPRQSIDSQVNLSKLYVDLAAEEDGVRLEAAKQIIMRFSPENKPAAKEVEEALVRLIKGLCSQRKAARVGFSLTLTEFLRQIFGDKKSEIEDLQLDVASIIKMVEDKTKPKGNVPGKERRDHTIGKLFGFKAIMQSSILIEPEVSLDCWNNLLDRVYKMARDIPWLREECGMVLVEAVRSLNGQSKYQKCVEELLERLSSFQLISTPEGVAVWLTIKDSYPDALPEGVWHAKDPLSKKERSRLAKILKEDFNKNESEDGRKEAAKTGTTNPNPSFTWDLAFAEIIRRDIAAKEDANNRPEFPQFWIDTVDGNLFSSAASHERKAWGFKLLSSMVTRVPDWAVPALFSPNLMRTLINQSKKEDRFLHSAALAALNSVQARVEQEDGAALSIFSALTSKHGSIEFDRITKTKTLEQILLAADDKSLMKIIRHLRSLILRPESEDQVVADSRRQAIADLLLNAVKVYKRYEKFNEKVFKKEATYRKEGRPLEERKSNWLREALETLVEFAYFVPAQNAETKKMPLPPISDRSRTTFQERLSSCLTKLLDVKLGNRADVALLVIDMIKAKSGKSSKLELSLKADPSILGTIKQASKTLASISDAGSVAGNEMAAQGFMLLYSLTLLQVYNGEGDAVMMLDDLDASYEAFKSSRKTSSKKQKSSASDGQNAFVEIVLSFSGNTRTLFRRIGEEAFSIFASEISAEGLQSLTDILDTEENLEGQRELFNQGDEDVEEDGSSDDDDDDEEDSDVEMIDGQGSNDASESDSNGSESDSDGSSDDEDSGDDAELMQFDNMLAMTLQTSKPNINGDAAEETSDESDMDDEQMMALDPHLSKIFKERSKTTSKKKEREDAKQNVVQFKSRVLDLLAIYMEKQYSNPLTLNVLLPMLRRTRANANKQIADKAAKTLKTFFDTRTKHKAPLPKPEDTEPVWELLKGIHEEAKLGNGAKVHADACGSASLHVVKVLVGMDKANYAGVVDIYAETQKQWFADKKSPLQPVLFTQFQNCRYLLVRVLEEIVSAMEVHRVEQSLPNHMEPVPRYCIRPFMLSTEYILELRPPGPTQSVYREDCTQCFDSIDDPTGLDVCLYCFNGGCTSDRNHALLHVSSTTHPLVLNIKRTRKRVQRDEPPQKMTKLAVAAETESDRYDTTTQIKCYECKIDDVDRSSGKLPELVDAVLKANTFAKQQEVKAWEQELTACEHTLCLEQNTARQIESETLGHCSECDLKENLWLCLSCGNLGCGRQQFGGVGGNSHGVGHTKSTGHPVAVKLGSLTADGTADIYCYACDEERIDPELPDHLAHWGINIKDRVKTEKSLTEMQVEQNLRWDFAMVTEDGKELQPLFGPELTGLKNLGNSCYLNSTLQALFAMPEFKERYYLPDQAPPNAALPAEDLETQLRKIADGMISGRYSKPDTDVITNEYSSEIPHQRGLVPAMLKHLIGRGHAEFSTMRQQDAFELLLHMFKLISRSQHTAPHKNPVDAFRFAMEQRLQCVGCKRVRYRTDEQENITIPVPVRRIPRESQMDVTNDSGKNEEKEEFEAVSLKECLDIFTGEELVELTCSACGSKDGFTKRNMFKTFPAVLAVNAWRFKVVNWVPTKLDVPVIVDDEPLSLDAYKSKGLSEGEELLPDDVEMGAAGGSSGKWVPNEAALSMLEAMGFPRVRCEKALHATGNEDPEAASNWLFSHMEDPDIDDPVDFNAGSGGSAAAASTIDPEKIENLGAMGFSAPQARQALKETGGDMERAVDWLFNHPDAAGDFDEGGSSDAPADTTEKVLAGSDKLPASFQLHSIVCHKGSSIHAGHYVAFVRKQLPDEKSASWVLFNDEKVAKAADVEEMKKFAYDEYTPLYEQSAHIEIGIMFRRVAAAVPAQAGRVLATAARPSIASPIRTAAPAVSTIGQRQYHEKDKPRNVGSMSKTDSDVGTGLVGAPACGDVMKLQIRVDPNNNTISDVKFKTFGCGSAIASSSYLTELVRGMTLEDAARIKNTEIAKELCLPPVKLHCSMLAEDAIKSAISNYYTKNPKARQTDLGGKSAPLPKVEVETVSSAAA</sequence>
<evidence type="ECO:0000256" key="5">
    <source>
        <dbReference type="ARBA" id="ARBA00006809"/>
    </source>
</evidence>
<dbReference type="InterPro" id="IPR007015">
    <property type="entry name" value="DNA_pol_V/MYBBP1A"/>
</dbReference>
<comment type="cofactor">
    <cofactor evidence="24">
        <name>[2Fe-2S] cluster</name>
        <dbReference type="ChEBI" id="CHEBI:190135"/>
    </cofactor>
</comment>
<dbReference type="SUPFAM" id="SSF54001">
    <property type="entry name" value="Cysteine proteinases"/>
    <property type="match status" value="1"/>
</dbReference>
<evidence type="ECO:0000259" key="28">
    <source>
        <dbReference type="PROSITE" id="PS50235"/>
    </source>
</evidence>
<dbReference type="SUPFAM" id="SSF48371">
    <property type="entry name" value="ARM repeat"/>
    <property type="match status" value="1"/>
</dbReference>
<feature type="compositionally biased region" description="Basic and acidic residues" evidence="26">
    <location>
        <begin position="8"/>
        <end position="23"/>
    </location>
</feature>
<comment type="subcellular location">
    <subcellularLocation>
        <location evidence="2">Nucleus</location>
    </subcellularLocation>
</comment>
<comment type="similarity">
    <text evidence="4">Belongs to the NifU family.</text>
</comment>
<evidence type="ECO:0000256" key="2">
    <source>
        <dbReference type="ARBA" id="ARBA00004123"/>
    </source>
</evidence>
<keyword evidence="20" id="KW-0539">Nucleus</keyword>
<evidence type="ECO:0000313" key="31">
    <source>
        <dbReference type="Proteomes" id="UP001056012"/>
    </source>
</evidence>
<dbReference type="GO" id="GO:0005730">
    <property type="term" value="C:nucleolus"/>
    <property type="evidence" value="ECO:0007669"/>
    <property type="project" value="InterPro"/>
</dbReference>